<name>J9B3J7_BACCE</name>
<dbReference type="PATRIC" id="fig|1053201.3.peg.6450"/>
<dbReference type="HOGENOM" id="CLU_2894314_0_0_9"/>
<protein>
    <submittedName>
        <fullName evidence="1">Uncharacterized protein</fullName>
    </submittedName>
</protein>
<evidence type="ECO:0000313" key="2">
    <source>
        <dbReference type="Proteomes" id="UP000004136"/>
    </source>
</evidence>
<reference evidence="1 2" key="1">
    <citation type="submission" date="2012-04" db="EMBL/GenBank/DDBJ databases">
        <title>The Genome Sequence of Bacillus cereus HuA2-1.</title>
        <authorList>
            <consortium name="The Broad Institute Genome Sequencing Platform"/>
            <consortium name="The Broad Institute Genome Sequencing Center for Infectious Disease"/>
            <person name="Feldgarden M."/>
            <person name="Van der Auwera G.A."/>
            <person name="Mahillon J."/>
            <person name="Duprez V."/>
            <person name="Timmery S."/>
            <person name="Mattelet C."/>
            <person name="Dierick K."/>
            <person name="Sun M."/>
            <person name="Yu Z."/>
            <person name="Zhu L."/>
            <person name="Hu X."/>
            <person name="Shank E.B."/>
            <person name="Swiecicka I."/>
            <person name="Hansen B.M."/>
            <person name="Andrup L."/>
            <person name="Young S.K."/>
            <person name="Zeng Q."/>
            <person name="Gargeya S."/>
            <person name="Fitzgerald M."/>
            <person name="Haas B."/>
            <person name="Abouelleil A."/>
            <person name="Alvarado L."/>
            <person name="Arachchi H.M."/>
            <person name="Berlin A."/>
            <person name="Chapman S.B."/>
            <person name="Goldberg J."/>
            <person name="Griggs A."/>
            <person name="Gujja S."/>
            <person name="Hansen M."/>
            <person name="Howarth C."/>
            <person name="Imamovic A."/>
            <person name="Larimer J."/>
            <person name="McCowen C."/>
            <person name="Montmayeur A."/>
            <person name="Murphy C."/>
            <person name="Neiman D."/>
            <person name="Pearson M."/>
            <person name="Priest M."/>
            <person name="Roberts A."/>
            <person name="Saif S."/>
            <person name="Shea T."/>
            <person name="Sisk P."/>
            <person name="Sykes S."/>
            <person name="Wortman J."/>
            <person name="Nusbaum C."/>
            <person name="Birren B."/>
        </authorList>
    </citation>
    <scope>NUCLEOTIDE SEQUENCE [LARGE SCALE GENOMIC DNA]</scope>
    <source>
        <strain evidence="1 2">HuA2-1</strain>
    </source>
</reference>
<accession>J9B3J7</accession>
<dbReference type="AlphaFoldDB" id="J9B3J7"/>
<comment type="caution">
    <text evidence="1">The sequence shown here is derived from an EMBL/GenBank/DDBJ whole genome shotgun (WGS) entry which is preliminary data.</text>
</comment>
<dbReference type="EMBL" id="AHDV01000068">
    <property type="protein sequence ID" value="EJV73289.1"/>
    <property type="molecule type" value="Genomic_DNA"/>
</dbReference>
<evidence type="ECO:0000313" key="1">
    <source>
        <dbReference type="EMBL" id="EJV73289.1"/>
    </source>
</evidence>
<dbReference type="Proteomes" id="UP000004136">
    <property type="component" value="Unassembled WGS sequence"/>
</dbReference>
<organism evidence="1 2">
    <name type="scientific">Bacillus cereus HuA2-1</name>
    <dbReference type="NCBI Taxonomy" id="1053201"/>
    <lineage>
        <taxon>Bacteria</taxon>
        <taxon>Bacillati</taxon>
        <taxon>Bacillota</taxon>
        <taxon>Bacilli</taxon>
        <taxon>Bacillales</taxon>
        <taxon>Bacillaceae</taxon>
        <taxon>Bacillus</taxon>
        <taxon>Bacillus cereus group</taxon>
    </lineage>
</organism>
<gene>
    <name evidence="1" type="ORF">IG3_06292</name>
</gene>
<proteinExistence type="predicted"/>
<sequence>MLLFLIPSITTFNLLFTNHIDLAVYANYLRDIQIGIHFLYVNIHFFLTQALASKCNPTSSFF</sequence>